<evidence type="ECO:0000256" key="1">
    <source>
        <dbReference type="SAM" id="MobiDB-lite"/>
    </source>
</evidence>
<feature type="region of interest" description="Disordered" evidence="1">
    <location>
        <begin position="125"/>
        <end position="154"/>
    </location>
</feature>
<dbReference type="Proteomes" id="UP000221837">
    <property type="component" value="Genome"/>
</dbReference>
<dbReference type="EMBL" id="KY630187">
    <property type="protein sequence ID" value="AQW88651.1"/>
    <property type="molecule type" value="Genomic_DNA"/>
</dbReference>
<evidence type="ECO:0000313" key="3">
    <source>
        <dbReference type="Proteomes" id="UP000221837"/>
    </source>
</evidence>
<protein>
    <submittedName>
        <fullName evidence="2">Uncharacterized protein</fullName>
    </submittedName>
</protein>
<evidence type="ECO:0000313" key="2">
    <source>
        <dbReference type="EMBL" id="AQW88651.1"/>
    </source>
</evidence>
<sequence>MSQTYTAVLYRYNHSDYCRGCLMGSSDSDLKIYTGTSQQDIIDMILPVLVESKLNSDKHYEYAEYEPIIFFNGITDGYSGYEENSAFVNTFAQQYLNEVRGMLDTQLTQAITEARKEVKIQEERKARENAELNRQRAEEEERAEFERLKSKFGE</sequence>
<accession>A0A1S6UAB2</accession>
<keyword evidence="3" id="KW-1185">Reference proteome</keyword>
<name>A0A1S6UAB2_9CAUD</name>
<proteinExistence type="predicted"/>
<dbReference type="OrthoDB" id="37969at10239"/>
<organism evidence="2 3">
    <name type="scientific">Serratia phage BF</name>
    <dbReference type="NCBI Taxonomy" id="1962671"/>
    <lineage>
        <taxon>Viruses</taxon>
        <taxon>Duplodnaviria</taxon>
        <taxon>Heunggongvirae</taxon>
        <taxon>Uroviricota</taxon>
        <taxon>Caudoviricetes</taxon>
        <taxon>Eneladusvirus</taxon>
        <taxon>Eneladusvirus BF</taxon>
    </lineage>
</organism>
<gene>
    <name evidence="2" type="ORF">BF_0126</name>
</gene>
<reference evidence="2" key="1">
    <citation type="submission" date="2017-02" db="EMBL/GenBank/DDBJ databases">
        <title>Genome sequence of Serratia marcescens phage BF.</title>
        <authorList>
            <person name="Casey E."/>
            <person name="Fitzgerald B."/>
            <person name="Mahony J."/>
            <person name="Lugli G."/>
            <person name="Ventura M."/>
            <person name="van Sinderen D."/>
        </authorList>
    </citation>
    <scope>NUCLEOTIDE SEQUENCE [LARGE SCALE GENOMIC DNA]</scope>
</reference>